<dbReference type="InterPro" id="IPR027417">
    <property type="entry name" value="P-loop_NTPase"/>
</dbReference>
<evidence type="ECO:0000256" key="3">
    <source>
        <dbReference type="ARBA" id="ARBA00022741"/>
    </source>
</evidence>
<dbReference type="PANTHER" id="PTHR11070">
    <property type="entry name" value="UVRD / RECB / PCRA DNA HELICASE FAMILY MEMBER"/>
    <property type="match status" value="1"/>
</dbReference>
<dbReference type="InterPro" id="IPR014016">
    <property type="entry name" value="UvrD-like_ATP-bd"/>
</dbReference>
<feature type="compositionally biased region" description="Acidic residues" evidence="15">
    <location>
        <begin position="336"/>
        <end position="345"/>
    </location>
</feature>
<gene>
    <name evidence="18" type="ORF">GCM10020260_02540</name>
</gene>
<dbReference type="PROSITE" id="PS51217">
    <property type="entry name" value="UVRD_HELICASE_CTER"/>
    <property type="match status" value="1"/>
</dbReference>
<evidence type="ECO:0000256" key="13">
    <source>
        <dbReference type="ARBA" id="ARBA00048988"/>
    </source>
</evidence>
<comment type="catalytic activity">
    <reaction evidence="13">
        <text>ATP + H2O = ADP + phosphate + H(+)</text>
        <dbReference type="Rhea" id="RHEA:13065"/>
        <dbReference type="ChEBI" id="CHEBI:15377"/>
        <dbReference type="ChEBI" id="CHEBI:15378"/>
        <dbReference type="ChEBI" id="CHEBI:30616"/>
        <dbReference type="ChEBI" id="CHEBI:43474"/>
        <dbReference type="ChEBI" id="CHEBI:456216"/>
        <dbReference type="EC" id="5.6.2.4"/>
    </reaction>
</comment>
<evidence type="ECO:0000256" key="14">
    <source>
        <dbReference type="PROSITE-ProRule" id="PRU00560"/>
    </source>
</evidence>
<evidence type="ECO:0000256" key="2">
    <source>
        <dbReference type="ARBA" id="ARBA00022722"/>
    </source>
</evidence>
<keyword evidence="5 14" id="KW-0378">Hydrolase</keyword>
<sequence length="1245" mass="135254">MWAMSFDVAVTPDAAQQAVLDRVAAGDHGPLLVTGGPGTGKSTLAVELALRFLRAGGDSHHLLLLSPSRASSAALRDALEARWAAEPDGGSLTDQPSRSFASYAFWLLGEARRRGFLEFAARTPRLLSGAEQDREIAALLDSEHTAIDWRVTDPISGAVRIDLREAAATAGFRKEIRELFDRAAEYGVSPEELIAWGEQAAPGAGPGDPAWLPAGRLYAEYLEQLGQRAPNAFDPAGLISRACDVLEDSPQLLHEEQDRLRLILADDLQEANPNIYRLLRLIGAGRRVVACANPDVAVQGFRGARPDLLAHWTGTTGDRPAQAQHAEGADQSGAPEEPEAPEEHDDGTVTLRGRRGSMRPDEGLPGRTPEVLALDGDHRLDEPVGEVYGRVVQRIGAVGDSRAHRGRWAQLATLAQQRLDALAEDQRAEAERRAAAGEKPSSGRRLNVAADVDARGRGVHVAVVGGQYHAEQMILQEVLDRHHRGGDAGEPLPLDEIAVVVRNGQMVQQITRLFHSHGVPVRRSMSEIVLHEEVAVAPLLRILRAVTAEDPLAGADAKRLLAGPYGAVDSVALRRIRQRLLTAERRLRPETVDQRDSEELLAVGISAPEDPTVAEALATKGPALSGLRRLGAMVAAARTAWEQLGESAGAGDLLWEVWQASGREALWVRRSARGGEEARRAHRDLDAVVSLFQAAERYAEQLPGHSVSGFVTHMEEMELPMDTLAEASTAQDAVHVLTPATAAGQEFDTVVIAGLQDGVWPNLTPRGELLGSSRLVDVVDGDDPAAASTRAKRLQVLQDEHRLFAAAVSRAKHRLVGIGIENTDETPSMLLDLILPPLLRPSSELARPRAMTAPTLLAELRRRLEHHHSADAPQTAEPQAQEAARALALMASAEDPHSGDRIPGADPEEWWGTVDPREVEPLITEAELDDGAPIRLSPSALDTAFNQPLQWFTQRAGGVAPTDQARSLGLLIHSIAEDHPEPRARPHETQQMLLDALASRWPELGLDPDSWRTAGEYARAQEMIKRIAWYLHAAEESGRQHLISEAHFTTGSQLPVRGTMREVTVSGLIDRLEREVDDAGEPTGRFFILDYKTGRHAPRRCAHHTPPGSARTKPETCELCGHLQLGIYQTMLTTPAEEKTVVRGEDPVELELTGEVLGAALLQVGEDRKKIEGIEYRQEPITDVDRQDDWPDGVEHWPQLALREAAEVVSGARFRAVHSPGDQQCRVGALCPLCASGTEVTQPLE</sequence>
<keyword evidence="19" id="KW-1185">Reference proteome</keyword>
<name>A0ABP6R6S2_9MICC</name>
<keyword evidence="2" id="KW-0540">Nuclease</keyword>
<evidence type="ECO:0000256" key="9">
    <source>
        <dbReference type="ARBA" id="ARBA00023204"/>
    </source>
</evidence>
<reference evidence="19" key="1">
    <citation type="journal article" date="2019" name="Int. J. Syst. Evol. Microbiol.">
        <title>The Global Catalogue of Microorganisms (GCM) 10K type strain sequencing project: providing services to taxonomists for standard genome sequencing and annotation.</title>
        <authorList>
            <consortium name="The Broad Institute Genomics Platform"/>
            <consortium name="The Broad Institute Genome Sequencing Center for Infectious Disease"/>
            <person name="Wu L."/>
            <person name="Ma J."/>
        </authorList>
    </citation>
    <scope>NUCLEOTIDE SEQUENCE [LARGE SCALE GENOMIC DNA]</scope>
    <source>
        <strain evidence="19">JCM 11483</strain>
    </source>
</reference>
<evidence type="ECO:0000259" key="16">
    <source>
        <dbReference type="PROSITE" id="PS51198"/>
    </source>
</evidence>
<dbReference type="Gene3D" id="3.40.50.300">
    <property type="entry name" value="P-loop containing nucleotide triphosphate hydrolases"/>
    <property type="match status" value="2"/>
</dbReference>
<organism evidence="18 19">
    <name type="scientific">Nesterenkonia halobia</name>
    <dbReference type="NCBI Taxonomy" id="37922"/>
    <lineage>
        <taxon>Bacteria</taxon>
        <taxon>Bacillati</taxon>
        <taxon>Actinomycetota</taxon>
        <taxon>Actinomycetes</taxon>
        <taxon>Micrococcales</taxon>
        <taxon>Micrococcaceae</taxon>
        <taxon>Nesterenkonia</taxon>
    </lineage>
</organism>
<dbReference type="InterPro" id="IPR014017">
    <property type="entry name" value="DNA_helicase_UvrD-like_C"/>
</dbReference>
<dbReference type="Pfam" id="PF13361">
    <property type="entry name" value="UvrD_C"/>
    <property type="match status" value="1"/>
</dbReference>
<proteinExistence type="inferred from homology"/>
<evidence type="ECO:0000256" key="6">
    <source>
        <dbReference type="ARBA" id="ARBA00022806"/>
    </source>
</evidence>
<dbReference type="Pfam" id="PF00580">
    <property type="entry name" value="UvrD-helicase"/>
    <property type="match status" value="1"/>
</dbReference>
<dbReference type="Gene3D" id="1.10.486.10">
    <property type="entry name" value="PCRA, domain 4"/>
    <property type="match status" value="1"/>
</dbReference>
<feature type="binding site" evidence="14">
    <location>
        <begin position="35"/>
        <end position="42"/>
    </location>
    <ligand>
        <name>ATP</name>
        <dbReference type="ChEBI" id="CHEBI:30616"/>
    </ligand>
</feature>
<comment type="similarity">
    <text evidence="1">Belongs to the helicase family. UvrD subfamily.</text>
</comment>
<comment type="caution">
    <text evidence="18">The sequence shown here is derived from an EMBL/GenBank/DDBJ whole genome shotgun (WGS) entry which is preliminary data.</text>
</comment>
<feature type="domain" description="UvrD-like helicase C-terminal" evidence="17">
    <location>
        <begin position="428"/>
        <end position="744"/>
    </location>
</feature>
<evidence type="ECO:0000256" key="10">
    <source>
        <dbReference type="ARBA" id="ARBA00023235"/>
    </source>
</evidence>
<dbReference type="EMBL" id="BAAAYG010000002">
    <property type="protein sequence ID" value="GAA3279412.1"/>
    <property type="molecule type" value="Genomic_DNA"/>
</dbReference>
<evidence type="ECO:0000313" key="19">
    <source>
        <dbReference type="Proteomes" id="UP001501736"/>
    </source>
</evidence>
<feature type="region of interest" description="Disordered" evidence="15">
    <location>
        <begin position="309"/>
        <end position="370"/>
    </location>
</feature>
<evidence type="ECO:0000256" key="1">
    <source>
        <dbReference type="ARBA" id="ARBA00009922"/>
    </source>
</evidence>
<evidence type="ECO:0000256" key="15">
    <source>
        <dbReference type="SAM" id="MobiDB-lite"/>
    </source>
</evidence>
<dbReference type="InterPro" id="IPR000212">
    <property type="entry name" value="DNA_helicase_UvrD/REP"/>
</dbReference>
<dbReference type="InterPro" id="IPR003593">
    <property type="entry name" value="AAA+_ATPase"/>
</dbReference>
<evidence type="ECO:0000256" key="11">
    <source>
        <dbReference type="ARBA" id="ARBA00034617"/>
    </source>
</evidence>
<dbReference type="PANTHER" id="PTHR11070:SF59">
    <property type="entry name" value="DNA 3'-5' HELICASE"/>
    <property type="match status" value="1"/>
</dbReference>
<protein>
    <recommendedName>
        <fullName evidence="12">DNA 3'-5' helicase</fullName>
        <ecNumber evidence="12">5.6.2.4</ecNumber>
    </recommendedName>
</protein>
<keyword evidence="7" id="KW-0269">Exonuclease</keyword>
<evidence type="ECO:0000313" key="18">
    <source>
        <dbReference type="EMBL" id="GAA3279412.1"/>
    </source>
</evidence>
<comment type="catalytic activity">
    <reaction evidence="11">
        <text>Couples ATP hydrolysis with the unwinding of duplex DNA by translocating in the 3'-5' direction.</text>
        <dbReference type="EC" id="5.6.2.4"/>
    </reaction>
</comment>
<evidence type="ECO:0000256" key="12">
    <source>
        <dbReference type="ARBA" id="ARBA00034808"/>
    </source>
</evidence>
<dbReference type="EC" id="5.6.2.4" evidence="12"/>
<keyword evidence="8 14" id="KW-0067">ATP-binding</keyword>
<keyword evidence="3 14" id="KW-0547">Nucleotide-binding</keyword>
<dbReference type="Gene3D" id="1.10.10.160">
    <property type="match status" value="1"/>
</dbReference>
<keyword evidence="6 14" id="KW-0347">Helicase</keyword>
<keyword evidence="10" id="KW-0413">Isomerase</keyword>
<evidence type="ECO:0000256" key="5">
    <source>
        <dbReference type="ARBA" id="ARBA00022801"/>
    </source>
</evidence>
<dbReference type="PROSITE" id="PS51198">
    <property type="entry name" value="UVRD_HELICASE_ATP_BIND"/>
    <property type="match status" value="1"/>
</dbReference>
<evidence type="ECO:0000259" key="17">
    <source>
        <dbReference type="PROSITE" id="PS51217"/>
    </source>
</evidence>
<dbReference type="SUPFAM" id="SSF52540">
    <property type="entry name" value="P-loop containing nucleoside triphosphate hydrolases"/>
    <property type="match status" value="1"/>
</dbReference>
<dbReference type="InterPro" id="IPR038726">
    <property type="entry name" value="PDDEXK_AddAB-type"/>
</dbReference>
<feature type="domain" description="UvrD-like helicase ATP-binding" evidence="16">
    <location>
        <begin position="14"/>
        <end position="381"/>
    </location>
</feature>
<dbReference type="Pfam" id="PF12705">
    <property type="entry name" value="PDDEXK_1"/>
    <property type="match status" value="1"/>
</dbReference>
<dbReference type="SMART" id="SM00382">
    <property type="entry name" value="AAA"/>
    <property type="match status" value="1"/>
</dbReference>
<keyword evidence="4" id="KW-0227">DNA damage</keyword>
<feature type="region of interest" description="Disordered" evidence="15">
    <location>
        <begin position="891"/>
        <end position="912"/>
    </location>
</feature>
<evidence type="ECO:0000256" key="4">
    <source>
        <dbReference type="ARBA" id="ARBA00022763"/>
    </source>
</evidence>
<dbReference type="InterPro" id="IPR013986">
    <property type="entry name" value="DExx_box_DNA_helicase_dom_sf"/>
</dbReference>
<dbReference type="Proteomes" id="UP001501736">
    <property type="component" value="Unassembled WGS sequence"/>
</dbReference>
<evidence type="ECO:0000256" key="7">
    <source>
        <dbReference type="ARBA" id="ARBA00022839"/>
    </source>
</evidence>
<keyword evidence="9" id="KW-0234">DNA repair</keyword>
<evidence type="ECO:0000256" key="8">
    <source>
        <dbReference type="ARBA" id="ARBA00022840"/>
    </source>
</evidence>
<accession>A0ABP6R6S2</accession>